<dbReference type="Proteomes" id="UP000198636">
    <property type="component" value="Unassembled WGS sequence"/>
</dbReference>
<sequence length="73" mass="8433">MKQAKNNRLSKEIFSYSVAKANKVFIYWHGKQIMILKGADSEKFLQRISNANELEAQLIMAKVTGNFKRGNER</sequence>
<proteinExistence type="predicted"/>
<evidence type="ECO:0000313" key="2">
    <source>
        <dbReference type="Proteomes" id="UP000198636"/>
    </source>
</evidence>
<dbReference type="RefSeq" id="WP_091540262.1">
    <property type="nucleotide sequence ID" value="NZ_FMUS01000004.1"/>
</dbReference>
<gene>
    <name evidence="1" type="ORF">SAMN03080606_00813</name>
</gene>
<keyword evidence="2" id="KW-1185">Reference proteome</keyword>
<dbReference type="EMBL" id="FMUS01000004">
    <property type="protein sequence ID" value="SCY10276.1"/>
    <property type="molecule type" value="Genomic_DNA"/>
</dbReference>
<reference evidence="1 2" key="1">
    <citation type="submission" date="2016-10" db="EMBL/GenBank/DDBJ databases">
        <authorList>
            <person name="de Groot N.N."/>
        </authorList>
    </citation>
    <scope>NUCLEOTIDE SEQUENCE [LARGE SCALE GENOMIC DNA]</scope>
    <source>
        <strain evidence="1 2">DSM 18978</strain>
    </source>
</reference>
<dbReference type="AlphaFoldDB" id="A0A1G5D6L3"/>
<dbReference type="OrthoDB" id="1707920at2"/>
<dbReference type="STRING" id="1120976.SAMN03080606_00813"/>
<name>A0A1G5D6L3_9FIRM</name>
<protein>
    <submittedName>
        <fullName evidence="1">Uncharacterized protein</fullName>
    </submittedName>
</protein>
<organism evidence="1 2">
    <name type="scientific">Alkaliphilus peptidifermentans DSM 18978</name>
    <dbReference type="NCBI Taxonomy" id="1120976"/>
    <lineage>
        <taxon>Bacteria</taxon>
        <taxon>Bacillati</taxon>
        <taxon>Bacillota</taxon>
        <taxon>Clostridia</taxon>
        <taxon>Peptostreptococcales</taxon>
        <taxon>Natronincolaceae</taxon>
        <taxon>Alkaliphilus</taxon>
    </lineage>
</organism>
<evidence type="ECO:0000313" key="1">
    <source>
        <dbReference type="EMBL" id="SCY10276.1"/>
    </source>
</evidence>
<accession>A0A1G5D6L3</accession>